<dbReference type="PANTHER" id="PTHR10507:SF0">
    <property type="entry name" value="CELL DIVISION CONTROL PROTEIN 45 HOMOLOG"/>
    <property type="match status" value="1"/>
</dbReference>
<keyword evidence="4" id="KW-0539">Nucleus</keyword>
<protein>
    <submittedName>
        <fullName evidence="6">Cell division control protein 45 homolog</fullName>
    </submittedName>
</protein>
<dbReference type="GO" id="GO:0003697">
    <property type="term" value="F:single-stranded DNA binding"/>
    <property type="evidence" value="ECO:0007669"/>
    <property type="project" value="TreeGrafter"/>
</dbReference>
<dbReference type="GO" id="GO:0003682">
    <property type="term" value="F:chromatin binding"/>
    <property type="evidence" value="ECO:0007669"/>
    <property type="project" value="TreeGrafter"/>
</dbReference>
<comment type="similarity">
    <text evidence="2">Belongs to the CDC45 family.</text>
</comment>
<proteinExistence type="evidence at transcript level"/>
<evidence type="ECO:0000313" key="6">
    <source>
        <dbReference type="EMBL" id="LAB69050.1"/>
    </source>
</evidence>
<organism evidence="6">
    <name type="scientific">Hirondellea gigas</name>
    <dbReference type="NCBI Taxonomy" id="1518452"/>
    <lineage>
        <taxon>Eukaryota</taxon>
        <taxon>Metazoa</taxon>
        <taxon>Ecdysozoa</taxon>
        <taxon>Arthropoda</taxon>
        <taxon>Crustacea</taxon>
        <taxon>Multicrustacea</taxon>
        <taxon>Malacostraca</taxon>
        <taxon>Eumalacostraca</taxon>
        <taxon>Peracarida</taxon>
        <taxon>Amphipoda</taxon>
        <taxon>Amphilochidea</taxon>
        <taxon>Lysianassida</taxon>
        <taxon>Lysianassidira</taxon>
        <taxon>Lysianassoidea</taxon>
        <taxon>Lysianassidae</taxon>
        <taxon>Hirondellea</taxon>
    </lineage>
</organism>
<dbReference type="InterPro" id="IPR038763">
    <property type="entry name" value="DHH_sf"/>
</dbReference>
<dbReference type="GO" id="GO:1902977">
    <property type="term" value="P:mitotic DNA replication preinitiation complex assembly"/>
    <property type="evidence" value="ECO:0007669"/>
    <property type="project" value="TreeGrafter"/>
</dbReference>
<evidence type="ECO:0000256" key="1">
    <source>
        <dbReference type="ARBA" id="ARBA00004123"/>
    </source>
</evidence>
<dbReference type="GO" id="GO:0000727">
    <property type="term" value="P:double-strand break repair via break-induced replication"/>
    <property type="evidence" value="ECO:0007669"/>
    <property type="project" value="TreeGrafter"/>
</dbReference>
<comment type="subcellular location">
    <subcellularLocation>
        <location evidence="1">Nucleus</location>
    </subcellularLocation>
</comment>
<dbReference type="GO" id="GO:0003688">
    <property type="term" value="F:DNA replication origin binding"/>
    <property type="evidence" value="ECO:0007669"/>
    <property type="project" value="TreeGrafter"/>
</dbReference>
<sequence>MFINNIVREFYEVISGQRVLVLVHFDLDAICSGKILQSLFHADHILYTLCPVLTHTDLHTTVQNHKEQVGCIILLNCGGALDLVEFLELPDNMTVFVADTHRPLHVCNIYSEHQKLRQ</sequence>
<evidence type="ECO:0000256" key="2">
    <source>
        <dbReference type="ARBA" id="ARBA00010727"/>
    </source>
</evidence>
<dbReference type="GO" id="GO:0051301">
    <property type="term" value="P:cell division"/>
    <property type="evidence" value="ECO:0007669"/>
    <property type="project" value="UniProtKB-KW"/>
</dbReference>
<dbReference type="AlphaFoldDB" id="A0A2P2I587"/>
<dbReference type="Pfam" id="PF02724">
    <property type="entry name" value="CDC45"/>
    <property type="match status" value="1"/>
</dbReference>
<accession>A0A2P2I587</accession>
<dbReference type="SUPFAM" id="SSF64182">
    <property type="entry name" value="DHH phosphoesterases"/>
    <property type="match status" value="1"/>
</dbReference>
<name>A0A2P2I587_9CRUS</name>
<dbReference type="PANTHER" id="PTHR10507">
    <property type="entry name" value="CDC45-RELATED PROTEIN"/>
    <property type="match status" value="1"/>
</dbReference>
<evidence type="ECO:0000256" key="3">
    <source>
        <dbReference type="ARBA" id="ARBA00022705"/>
    </source>
</evidence>
<dbReference type="GO" id="GO:0006270">
    <property type="term" value="P:DNA replication initiation"/>
    <property type="evidence" value="ECO:0007669"/>
    <property type="project" value="InterPro"/>
</dbReference>
<keyword evidence="6" id="KW-0132">Cell division</keyword>
<dbReference type="InterPro" id="IPR003874">
    <property type="entry name" value="CDC45"/>
</dbReference>
<dbReference type="EMBL" id="IACF01003434">
    <property type="protein sequence ID" value="LAB69050.1"/>
    <property type="molecule type" value="mRNA"/>
</dbReference>
<keyword evidence="5" id="KW-0131">Cell cycle</keyword>
<evidence type="ECO:0000256" key="4">
    <source>
        <dbReference type="ARBA" id="ARBA00023242"/>
    </source>
</evidence>
<dbReference type="GO" id="GO:0031261">
    <property type="term" value="C:DNA replication preinitiation complex"/>
    <property type="evidence" value="ECO:0007669"/>
    <property type="project" value="TreeGrafter"/>
</dbReference>
<reference evidence="6" key="1">
    <citation type="journal article" date="2018" name="Biosci. Biotechnol. Biochem.">
        <title>Polysaccharide hydrolase of the hadal zone amphipods Hirondellea gigas.</title>
        <authorList>
            <person name="Kobayashi H."/>
            <person name="Nagahama T."/>
            <person name="Arai W."/>
            <person name="Sasagawa Y."/>
            <person name="Umeda M."/>
            <person name="Hayashi T."/>
            <person name="Nikaido I."/>
            <person name="Watanabe H."/>
            <person name="Oguri K."/>
            <person name="Kitazato H."/>
            <person name="Fujioka K."/>
            <person name="Kido Y."/>
            <person name="Takami H."/>
        </authorList>
    </citation>
    <scope>NUCLEOTIDE SEQUENCE</scope>
    <source>
        <tissue evidence="6">Whole body</tissue>
    </source>
</reference>
<keyword evidence="3" id="KW-0235">DNA replication</keyword>
<evidence type="ECO:0000256" key="5">
    <source>
        <dbReference type="ARBA" id="ARBA00023306"/>
    </source>
</evidence>